<feature type="transmembrane region" description="Helical" evidence="7">
    <location>
        <begin position="50"/>
        <end position="70"/>
    </location>
</feature>
<reference evidence="9 10" key="1">
    <citation type="submission" date="2020-07" db="EMBL/GenBank/DDBJ databases">
        <title>Sequencing the genomes of 1000 actinobacteria strains.</title>
        <authorList>
            <person name="Klenk H.-P."/>
        </authorList>
    </citation>
    <scope>NUCLEOTIDE SEQUENCE [LARGE SCALE GENOMIC DNA]</scope>
    <source>
        <strain evidence="9 10">DSM 22083</strain>
    </source>
</reference>
<evidence type="ECO:0000256" key="1">
    <source>
        <dbReference type="ARBA" id="ARBA00004651"/>
    </source>
</evidence>
<keyword evidence="6 7" id="KW-0472">Membrane</keyword>
<dbReference type="InterPro" id="IPR020846">
    <property type="entry name" value="MFS_dom"/>
</dbReference>
<dbReference type="GO" id="GO:0005886">
    <property type="term" value="C:plasma membrane"/>
    <property type="evidence" value="ECO:0007669"/>
    <property type="project" value="UniProtKB-SubCell"/>
</dbReference>
<keyword evidence="5 7" id="KW-1133">Transmembrane helix</keyword>
<comment type="caution">
    <text evidence="9">The sequence shown here is derived from an EMBL/GenBank/DDBJ whole genome shotgun (WGS) entry which is preliminary data.</text>
</comment>
<dbReference type="PANTHER" id="PTHR23513">
    <property type="entry name" value="INTEGRAL MEMBRANE EFFLUX PROTEIN-RELATED"/>
    <property type="match status" value="1"/>
</dbReference>
<dbReference type="Pfam" id="PF05977">
    <property type="entry name" value="MFS_3"/>
    <property type="match status" value="1"/>
</dbReference>
<feature type="transmembrane region" description="Helical" evidence="7">
    <location>
        <begin position="353"/>
        <end position="373"/>
    </location>
</feature>
<evidence type="ECO:0000313" key="9">
    <source>
        <dbReference type="EMBL" id="NYE69099.1"/>
    </source>
</evidence>
<dbReference type="AlphaFoldDB" id="A0A7Y9I2M4"/>
<feature type="transmembrane region" description="Helical" evidence="7">
    <location>
        <begin position="227"/>
        <end position="250"/>
    </location>
</feature>
<keyword evidence="3" id="KW-1003">Cell membrane</keyword>
<evidence type="ECO:0000259" key="8">
    <source>
        <dbReference type="PROSITE" id="PS50850"/>
    </source>
</evidence>
<feature type="transmembrane region" description="Helical" evidence="7">
    <location>
        <begin position="149"/>
        <end position="170"/>
    </location>
</feature>
<protein>
    <submittedName>
        <fullName evidence="9">Putative MFS family arabinose efflux permease</fullName>
    </submittedName>
</protein>
<keyword evidence="4 7" id="KW-0812">Transmembrane</keyword>
<accession>A0A7Y9I2M4</accession>
<evidence type="ECO:0000256" key="3">
    <source>
        <dbReference type="ARBA" id="ARBA00022475"/>
    </source>
</evidence>
<feature type="transmembrane region" description="Helical" evidence="7">
    <location>
        <begin position="379"/>
        <end position="399"/>
    </location>
</feature>
<sequence>MAAEESPDRRVLGVNRDFTLLWIGGAVSAAGSTATMIAMPLLILSTGTPADLGLLTSIVMVAGLVTTLPAGAWVDRADKRRLMLVCDLGRFSLQGVLAATLLTDQTQLLVITIVLSATASLGSLFGTAEDPAVRQIVETAQLPRALARNQARTAAAGLCGAPLGGVLFVVDPALPFAVSSAAFLFSFACIALIRSPMPPAAAISESSIIATITAGLRFVGQQPFLRATLIQMSGLNLVSNALWVITIVIIDSNGDHASAGLLMTMGGIGSLLGALVAPSLVQRLPVRTILVINRLVWAALIPLFLITSHPVGLGLIFAALFFIGPTGTTALVTAQMANTTEQMQGRASSARSLIAGLAAPAGAALIGLALQHFDRTASILALCASMLLLAVLAAASRVLRDQSR</sequence>
<dbReference type="PROSITE" id="PS50850">
    <property type="entry name" value="MFS"/>
    <property type="match status" value="1"/>
</dbReference>
<dbReference type="Proteomes" id="UP000569914">
    <property type="component" value="Unassembled WGS sequence"/>
</dbReference>
<feature type="domain" description="Major facilitator superfamily (MFS) profile" evidence="8">
    <location>
        <begin position="17"/>
        <end position="402"/>
    </location>
</feature>
<evidence type="ECO:0000256" key="4">
    <source>
        <dbReference type="ARBA" id="ARBA00022692"/>
    </source>
</evidence>
<feature type="transmembrane region" description="Helical" evidence="7">
    <location>
        <begin position="256"/>
        <end position="277"/>
    </location>
</feature>
<dbReference type="Gene3D" id="1.20.1250.20">
    <property type="entry name" value="MFS general substrate transporter like domains"/>
    <property type="match status" value="1"/>
</dbReference>
<proteinExistence type="predicted"/>
<feature type="transmembrane region" description="Helical" evidence="7">
    <location>
        <begin position="313"/>
        <end position="332"/>
    </location>
</feature>
<dbReference type="EMBL" id="JACCBU010000001">
    <property type="protein sequence ID" value="NYE69099.1"/>
    <property type="molecule type" value="Genomic_DNA"/>
</dbReference>
<feature type="transmembrane region" description="Helical" evidence="7">
    <location>
        <begin position="20"/>
        <end position="44"/>
    </location>
</feature>
<evidence type="ECO:0000256" key="6">
    <source>
        <dbReference type="ARBA" id="ARBA00023136"/>
    </source>
</evidence>
<evidence type="ECO:0000256" key="5">
    <source>
        <dbReference type="ARBA" id="ARBA00022989"/>
    </source>
</evidence>
<dbReference type="SUPFAM" id="SSF103473">
    <property type="entry name" value="MFS general substrate transporter"/>
    <property type="match status" value="1"/>
</dbReference>
<keyword evidence="10" id="KW-1185">Reference proteome</keyword>
<feature type="transmembrane region" description="Helical" evidence="7">
    <location>
        <begin position="289"/>
        <end position="307"/>
    </location>
</feature>
<dbReference type="InterPro" id="IPR010290">
    <property type="entry name" value="TM_effector"/>
</dbReference>
<gene>
    <name evidence="9" type="ORF">BKA15_000428</name>
</gene>
<name>A0A7Y9I2M4_9ACTN</name>
<comment type="subcellular location">
    <subcellularLocation>
        <location evidence="1">Cell membrane</location>
        <topology evidence="1">Multi-pass membrane protein</topology>
    </subcellularLocation>
</comment>
<organism evidence="9 10">
    <name type="scientific">Microlunatus parietis</name>
    <dbReference type="NCBI Taxonomy" id="682979"/>
    <lineage>
        <taxon>Bacteria</taxon>
        <taxon>Bacillati</taxon>
        <taxon>Actinomycetota</taxon>
        <taxon>Actinomycetes</taxon>
        <taxon>Propionibacteriales</taxon>
        <taxon>Propionibacteriaceae</taxon>
        <taxon>Microlunatus</taxon>
    </lineage>
</organism>
<dbReference type="PANTHER" id="PTHR23513:SF11">
    <property type="entry name" value="STAPHYLOFERRIN A TRANSPORTER"/>
    <property type="match status" value="1"/>
</dbReference>
<dbReference type="GO" id="GO:0022857">
    <property type="term" value="F:transmembrane transporter activity"/>
    <property type="evidence" value="ECO:0007669"/>
    <property type="project" value="InterPro"/>
</dbReference>
<dbReference type="InterPro" id="IPR036259">
    <property type="entry name" value="MFS_trans_sf"/>
</dbReference>
<dbReference type="CDD" id="cd06173">
    <property type="entry name" value="MFS_MefA_like"/>
    <property type="match status" value="1"/>
</dbReference>
<dbReference type="RefSeq" id="WP_179747872.1">
    <property type="nucleotide sequence ID" value="NZ_JACCBU010000001.1"/>
</dbReference>
<evidence type="ECO:0000256" key="2">
    <source>
        <dbReference type="ARBA" id="ARBA00022448"/>
    </source>
</evidence>
<evidence type="ECO:0000313" key="10">
    <source>
        <dbReference type="Proteomes" id="UP000569914"/>
    </source>
</evidence>
<evidence type="ECO:0000256" key="7">
    <source>
        <dbReference type="SAM" id="Phobius"/>
    </source>
</evidence>
<keyword evidence="2" id="KW-0813">Transport</keyword>